<evidence type="ECO:0000313" key="2">
    <source>
        <dbReference type="EMBL" id="SHO81388.1"/>
    </source>
</evidence>
<dbReference type="AlphaFoldDB" id="A0A1W1EKI1"/>
<protein>
    <submittedName>
        <fullName evidence="2">Uncharacterized protein</fullName>
    </submittedName>
</protein>
<proteinExistence type="predicted"/>
<dbReference type="EMBL" id="FRYL01000038">
    <property type="protein sequence ID" value="SHO81388.1"/>
    <property type="molecule type" value="Genomic_DNA"/>
</dbReference>
<evidence type="ECO:0000256" key="1">
    <source>
        <dbReference type="SAM" id="Phobius"/>
    </source>
</evidence>
<feature type="transmembrane region" description="Helical" evidence="1">
    <location>
        <begin position="34"/>
        <end position="58"/>
    </location>
</feature>
<keyword evidence="1" id="KW-0472">Membrane</keyword>
<gene>
    <name evidence="2" type="ORF">MNB_SV-15-955</name>
</gene>
<keyword evidence="1" id="KW-0812">Transmembrane</keyword>
<reference evidence="2" key="1">
    <citation type="submission" date="2016-10" db="EMBL/GenBank/DDBJ databases">
        <authorList>
            <person name="de Groot N.N."/>
        </authorList>
    </citation>
    <scope>NUCLEOTIDE SEQUENCE</scope>
</reference>
<sequence length="229" mass="26418">MNPQNRVAYLTLIISSLAIFLLATITIIKGDTNVSMTIFNTTLPVFASWIGTVLAFYFGRENFESANKQVQHIVTNLTTKSKSQKSIDTIMITPYAMTIFKIEKDSSIDNIKLSDLQEKFLTHKVSRLPILNFQNQIEYMIHQSKINRYLINKNLDAEDISFAIFLKDNREDENDESKRFIVVSKDTAIDETQKKLQKCKKCKDIFVTKNGNREEEIMGWVPDVHLLEI</sequence>
<feature type="transmembrane region" description="Helical" evidence="1">
    <location>
        <begin position="7"/>
        <end position="28"/>
    </location>
</feature>
<accession>A0A1W1EKI1</accession>
<name>A0A1W1EKI1_9ZZZZ</name>
<organism evidence="2">
    <name type="scientific">hydrothermal vent metagenome</name>
    <dbReference type="NCBI Taxonomy" id="652676"/>
    <lineage>
        <taxon>unclassified sequences</taxon>
        <taxon>metagenomes</taxon>
        <taxon>ecological metagenomes</taxon>
    </lineage>
</organism>
<keyword evidence="1" id="KW-1133">Transmembrane helix</keyword>